<sequence length="168" mass="20034">MSMHKDLLNRRKCLHIYLNGMQSPDNICDYRYGSILNTEKCITEDNNPVIYENDTQSISELRMNFKENTVLNRNILESIDETSNELDFDFNPVYEIYNPNSKNQHKDLTSYGDDNTKERYTEGNEFWKNPNEKNTENEKTDNSNNFTKSAYKRGKDFWNNLNRKIEFK</sequence>
<proteinExistence type="predicted"/>
<reference evidence="2" key="1">
    <citation type="journal article" date="2020" name="Nature">
        <title>Giant virus diversity and host interactions through global metagenomics.</title>
        <authorList>
            <person name="Schulz F."/>
            <person name="Roux S."/>
            <person name="Paez-Espino D."/>
            <person name="Jungbluth S."/>
            <person name="Walsh D.A."/>
            <person name="Denef V.J."/>
            <person name="McMahon K.D."/>
            <person name="Konstantinidis K.T."/>
            <person name="Eloe-Fadrosh E.A."/>
            <person name="Kyrpides N.C."/>
            <person name="Woyke T."/>
        </authorList>
    </citation>
    <scope>NUCLEOTIDE SEQUENCE</scope>
    <source>
        <strain evidence="2">GVMAG-S-ERX555907-63</strain>
    </source>
</reference>
<accession>A0A6C0L0B8</accession>
<name>A0A6C0L0B8_9ZZZZ</name>
<protein>
    <submittedName>
        <fullName evidence="2">Uncharacterized protein</fullName>
    </submittedName>
</protein>
<organism evidence="2">
    <name type="scientific">viral metagenome</name>
    <dbReference type="NCBI Taxonomy" id="1070528"/>
    <lineage>
        <taxon>unclassified sequences</taxon>
        <taxon>metagenomes</taxon>
        <taxon>organismal metagenomes</taxon>
    </lineage>
</organism>
<evidence type="ECO:0000313" key="2">
    <source>
        <dbReference type="EMBL" id="QHU22993.1"/>
    </source>
</evidence>
<evidence type="ECO:0000256" key="1">
    <source>
        <dbReference type="SAM" id="MobiDB-lite"/>
    </source>
</evidence>
<dbReference type="EMBL" id="MN741020">
    <property type="protein sequence ID" value="QHU22993.1"/>
    <property type="molecule type" value="Genomic_DNA"/>
</dbReference>
<feature type="compositionally biased region" description="Basic and acidic residues" evidence="1">
    <location>
        <begin position="130"/>
        <end position="141"/>
    </location>
</feature>
<feature type="region of interest" description="Disordered" evidence="1">
    <location>
        <begin position="122"/>
        <end position="149"/>
    </location>
</feature>
<dbReference type="AlphaFoldDB" id="A0A6C0L0B8"/>